<accession>A0A9W6L6Q6</accession>
<dbReference type="Proteomes" id="UP001143463">
    <property type="component" value="Unassembled WGS sequence"/>
</dbReference>
<reference evidence="2" key="1">
    <citation type="journal article" date="2014" name="Int. J. Syst. Evol. Microbiol.">
        <title>Complete genome sequence of Corynebacterium casei LMG S-19264T (=DSM 44701T), isolated from a smear-ripened cheese.</title>
        <authorList>
            <consortium name="US DOE Joint Genome Institute (JGI-PGF)"/>
            <person name="Walter F."/>
            <person name="Albersmeier A."/>
            <person name="Kalinowski J."/>
            <person name="Ruckert C."/>
        </authorList>
    </citation>
    <scope>NUCLEOTIDE SEQUENCE</scope>
    <source>
        <strain evidence="2">VKM Ac-1069</strain>
    </source>
</reference>
<dbReference type="EMBL" id="BSFQ01000028">
    <property type="protein sequence ID" value="GLL14092.1"/>
    <property type="molecule type" value="Genomic_DNA"/>
</dbReference>
<proteinExistence type="predicted"/>
<protein>
    <recommendedName>
        <fullName evidence="1">UGSC-like domain-containing protein</fullName>
    </recommendedName>
</protein>
<dbReference type="AlphaFoldDB" id="A0A9W6L6Q6"/>
<reference evidence="2" key="2">
    <citation type="submission" date="2023-01" db="EMBL/GenBank/DDBJ databases">
        <authorList>
            <person name="Sun Q."/>
            <person name="Evtushenko L."/>
        </authorList>
    </citation>
    <scope>NUCLEOTIDE SEQUENCE</scope>
    <source>
        <strain evidence="2">VKM Ac-1069</strain>
    </source>
</reference>
<evidence type="ECO:0000313" key="3">
    <source>
        <dbReference type="Proteomes" id="UP001143463"/>
    </source>
</evidence>
<evidence type="ECO:0000259" key="1">
    <source>
        <dbReference type="Pfam" id="PF24696"/>
    </source>
</evidence>
<name>A0A9W6L6Q6_9PSEU</name>
<comment type="caution">
    <text evidence="2">The sequence shown here is derived from an EMBL/GenBank/DDBJ whole genome shotgun (WGS) entry which is preliminary data.</text>
</comment>
<gene>
    <name evidence="2" type="ORF">GCM10017577_52380</name>
</gene>
<keyword evidence="3" id="KW-1185">Reference proteome</keyword>
<organism evidence="2 3">
    <name type="scientific">Pseudonocardia halophobica</name>
    <dbReference type="NCBI Taxonomy" id="29401"/>
    <lineage>
        <taxon>Bacteria</taxon>
        <taxon>Bacillati</taxon>
        <taxon>Actinomycetota</taxon>
        <taxon>Actinomycetes</taxon>
        <taxon>Pseudonocardiales</taxon>
        <taxon>Pseudonocardiaceae</taxon>
        <taxon>Pseudonocardia</taxon>
    </lineage>
</organism>
<feature type="domain" description="UGSC-like" evidence="1">
    <location>
        <begin position="4"/>
        <end position="76"/>
    </location>
</feature>
<evidence type="ECO:0000313" key="2">
    <source>
        <dbReference type="EMBL" id="GLL14092.1"/>
    </source>
</evidence>
<sequence length="455" mass="48985">MPAVMRAAAAAERAGVPAVAIGGSGFEPMGRAIGKSLGIPHVPIVSYPGVILTDETDVFRGKMREIVAPAVVDALTRTYSVEDTASDVEPGPREIVVRGDLDAVLDAFEEQGWTDGLPIVPPTVERVEEFLRHTRRDPDEVLGVLPPDLREATVWSVAVNGVMAGCRPEHMPVLLGIVECVAAPEFRVQDAGSTPGWESLVVLSGPVVERLGFNSRTGVLRVGNRANTSVGRFLRLYLRNLAGLRILPEHTDQGAIGASFHVVLAENDAAVRELGWPSHREDLGFAAADSVVSVRSCLTVSAPIYTGGDAVDDHLEPLALVFGNAMGPWSYTGMEFGAWHPLLVLGPSIAAALARHGYDKPALRRYLAEHMLIPVKELERCAWAVGSTSFRVSSLVERGELDERYAGDDPERLVPMCPQAEDIAIVLAGNEGRNQSRGYVQNHVQGVPVSRRIET</sequence>
<dbReference type="InterPro" id="IPR057767">
    <property type="entry name" value="UGSC-like_dom"/>
</dbReference>
<dbReference type="Pfam" id="PF24696">
    <property type="entry name" value="UGSC"/>
    <property type="match status" value="1"/>
</dbReference>